<protein>
    <submittedName>
        <fullName evidence="2">Uncharacterized protein</fullName>
    </submittedName>
</protein>
<dbReference type="AlphaFoldDB" id="A0AAD7CS11"/>
<dbReference type="EMBL" id="JARKIE010000252">
    <property type="protein sequence ID" value="KAJ7661148.1"/>
    <property type="molecule type" value="Genomic_DNA"/>
</dbReference>
<evidence type="ECO:0000256" key="1">
    <source>
        <dbReference type="SAM" id="MobiDB-lite"/>
    </source>
</evidence>
<dbReference type="Proteomes" id="UP001221757">
    <property type="component" value="Unassembled WGS sequence"/>
</dbReference>
<organism evidence="2 3">
    <name type="scientific">Mycena rosella</name>
    <name type="common">Pink bonnet</name>
    <name type="synonym">Agaricus rosellus</name>
    <dbReference type="NCBI Taxonomy" id="1033263"/>
    <lineage>
        <taxon>Eukaryota</taxon>
        <taxon>Fungi</taxon>
        <taxon>Dikarya</taxon>
        <taxon>Basidiomycota</taxon>
        <taxon>Agaricomycotina</taxon>
        <taxon>Agaricomycetes</taxon>
        <taxon>Agaricomycetidae</taxon>
        <taxon>Agaricales</taxon>
        <taxon>Marasmiineae</taxon>
        <taxon>Mycenaceae</taxon>
        <taxon>Mycena</taxon>
    </lineage>
</organism>
<accession>A0AAD7CS11</accession>
<comment type="caution">
    <text evidence="2">The sequence shown here is derived from an EMBL/GenBank/DDBJ whole genome shotgun (WGS) entry which is preliminary data.</text>
</comment>
<evidence type="ECO:0000313" key="2">
    <source>
        <dbReference type="EMBL" id="KAJ7661148.1"/>
    </source>
</evidence>
<reference evidence="2" key="1">
    <citation type="submission" date="2023-03" db="EMBL/GenBank/DDBJ databases">
        <title>Massive genome expansion in bonnet fungi (Mycena s.s.) driven by repeated elements and novel gene families across ecological guilds.</title>
        <authorList>
            <consortium name="Lawrence Berkeley National Laboratory"/>
            <person name="Harder C.B."/>
            <person name="Miyauchi S."/>
            <person name="Viragh M."/>
            <person name="Kuo A."/>
            <person name="Thoen E."/>
            <person name="Andreopoulos B."/>
            <person name="Lu D."/>
            <person name="Skrede I."/>
            <person name="Drula E."/>
            <person name="Henrissat B."/>
            <person name="Morin E."/>
            <person name="Kohler A."/>
            <person name="Barry K."/>
            <person name="LaButti K."/>
            <person name="Morin E."/>
            <person name="Salamov A."/>
            <person name="Lipzen A."/>
            <person name="Mereny Z."/>
            <person name="Hegedus B."/>
            <person name="Baldrian P."/>
            <person name="Stursova M."/>
            <person name="Weitz H."/>
            <person name="Taylor A."/>
            <person name="Grigoriev I.V."/>
            <person name="Nagy L.G."/>
            <person name="Martin F."/>
            <person name="Kauserud H."/>
        </authorList>
    </citation>
    <scope>NUCLEOTIDE SEQUENCE</scope>
    <source>
        <strain evidence="2">CBHHK067</strain>
    </source>
</reference>
<name>A0AAD7CS11_MYCRO</name>
<keyword evidence="3" id="KW-1185">Reference proteome</keyword>
<gene>
    <name evidence="2" type="ORF">B0H17DRAFT_1259636</name>
</gene>
<feature type="region of interest" description="Disordered" evidence="1">
    <location>
        <begin position="74"/>
        <end position="109"/>
    </location>
</feature>
<proteinExistence type="predicted"/>
<evidence type="ECO:0000313" key="3">
    <source>
        <dbReference type="Proteomes" id="UP001221757"/>
    </source>
</evidence>
<feature type="region of interest" description="Disordered" evidence="1">
    <location>
        <begin position="169"/>
        <end position="211"/>
    </location>
</feature>
<feature type="compositionally biased region" description="Basic and acidic residues" evidence="1">
    <location>
        <begin position="89"/>
        <end position="103"/>
    </location>
</feature>
<sequence>MLEGLSCTFLGEPGLTKMRMFTFDIALASLQRNNDAEFLSKQYVSGREVGLTDGRYVSCQLRFGASRAPHWLDVDRAPEPGNATGSRSARVDPRQHTRVDTPHNHWSGCRLERDDAGLAGIAAQPVVPQPIGHPDFGSHRRCAGRSSTNVRLCHKTAVVERNWTIEGFDRRTPGPSGSVDGVCGVMGPGSPKPSRNSSLTQRQDRFSWESSILSGGSGMIYAEQET</sequence>